<dbReference type="SUPFAM" id="SSF81343">
    <property type="entry name" value="Fumarate reductase respiratory complex transmembrane subunits"/>
    <property type="match status" value="1"/>
</dbReference>
<keyword evidence="1" id="KW-0812">Transmembrane</keyword>
<name>A0A4Y7TB06_COPMI</name>
<evidence type="ECO:0000313" key="3">
    <source>
        <dbReference type="Proteomes" id="UP000298030"/>
    </source>
</evidence>
<feature type="transmembrane region" description="Helical" evidence="1">
    <location>
        <begin position="12"/>
        <end position="41"/>
    </location>
</feature>
<gene>
    <name evidence="2" type="ORF">FA13DRAFT_362550</name>
</gene>
<dbReference type="InterPro" id="IPR034804">
    <property type="entry name" value="SQR/QFR_C/D"/>
</dbReference>
<dbReference type="PANTHER" id="PTHR38409:SF1">
    <property type="entry name" value="MITOCHONDRIAL ADAPTER PROTEIN MCP1"/>
    <property type="match status" value="1"/>
</dbReference>
<dbReference type="InterPro" id="IPR039960">
    <property type="entry name" value="MCP1"/>
</dbReference>
<protein>
    <recommendedName>
        <fullName evidence="4">Mitochondrial adapter protein MCP1 transmembrane domain-containing protein</fullName>
    </recommendedName>
</protein>
<accession>A0A4Y7TB06</accession>
<keyword evidence="3" id="KW-1185">Reference proteome</keyword>
<keyword evidence="1" id="KW-1133">Transmembrane helix</keyword>
<keyword evidence="1" id="KW-0472">Membrane</keyword>
<proteinExistence type="predicted"/>
<evidence type="ECO:0000313" key="2">
    <source>
        <dbReference type="EMBL" id="TEB31353.1"/>
    </source>
</evidence>
<feature type="transmembrane region" description="Helical" evidence="1">
    <location>
        <begin position="198"/>
        <end position="215"/>
    </location>
</feature>
<dbReference type="AlphaFoldDB" id="A0A4Y7TB06"/>
<comment type="caution">
    <text evidence="2">The sequence shown here is derived from an EMBL/GenBank/DDBJ whole genome shotgun (WGS) entry which is preliminary data.</text>
</comment>
<reference evidence="2 3" key="1">
    <citation type="journal article" date="2019" name="Nat. Ecol. Evol.">
        <title>Megaphylogeny resolves global patterns of mushroom evolution.</title>
        <authorList>
            <person name="Varga T."/>
            <person name="Krizsan K."/>
            <person name="Foldi C."/>
            <person name="Dima B."/>
            <person name="Sanchez-Garcia M."/>
            <person name="Sanchez-Ramirez S."/>
            <person name="Szollosi G.J."/>
            <person name="Szarkandi J.G."/>
            <person name="Papp V."/>
            <person name="Albert L."/>
            <person name="Andreopoulos W."/>
            <person name="Angelini C."/>
            <person name="Antonin V."/>
            <person name="Barry K.W."/>
            <person name="Bougher N.L."/>
            <person name="Buchanan P."/>
            <person name="Buyck B."/>
            <person name="Bense V."/>
            <person name="Catcheside P."/>
            <person name="Chovatia M."/>
            <person name="Cooper J."/>
            <person name="Damon W."/>
            <person name="Desjardin D."/>
            <person name="Finy P."/>
            <person name="Geml J."/>
            <person name="Haridas S."/>
            <person name="Hughes K."/>
            <person name="Justo A."/>
            <person name="Karasinski D."/>
            <person name="Kautmanova I."/>
            <person name="Kiss B."/>
            <person name="Kocsube S."/>
            <person name="Kotiranta H."/>
            <person name="LaButti K.M."/>
            <person name="Lechner B.E."/>
            <person name="Liimatainen K."/>
            <person name="Lipzen A."/>
            <person name="Lukacs Z."/>
            <person name="Mihaltcheva S."/>
            <person name="Morgado L.N."/>
            <person name="Niskanen T."/>
            <person name="Noordeloos M.E."/>
            <person name="Ohm R.A."/>
            <person name="Ortiz-Santana B."/>
            <person name="Ovrebo C."/>
            <person name="Racz N."/>
            <person name="Riley R."/>
            <person name="Savchenko A."/>
            <person name="Shiryaev A."/>
            <person name="Soop K."/>
            <person name="Spirin V."/>
            <person name="Szebenyi C."/>
            <person name="Tomsovsky M."/>
            <person name="Tulloss R.E."/>
            <person name="Uehling J."/>
            <person name="Grigoriev I.V."/>
            <person name="Vagvolgyi C."/>
            <person name="Papp T."/>
            <person name="Martin F.M."/>
            <person name="Miettinen O."/>
            <person name="Hibbett D.S."/>
            <person name="Nagy L.G."/>
        </authorList>
    </citation>
    <scope>NUCLEOTIDE SEQUENCE [LARGE SCALE GENOMIC DNA]</scope>
    <source>
        <strain evidence="2 3">FP101781</strain>
    </source>
</reference>
<evidence type="ECO:0008006" key="4">
    <source>
        <dbReference type="Google" id="ProtNLM"/>
    </source>
</evidence>
<feature type="transmembrane region" description="Helical" evidence="1">
    <location>
        <begin position="154"/>
        <end position="177"/>
    </location>
</feature>
<dbReference type="Proteomes" id="UP000298030">
    <property type="component" value="Unassembled WGS sequence"/>
</dbReference>
<dbReference type="GO" id="GO:0016020">
    <property type="term" value="C:membrane"/>
    <property type="evidence" value="ECO:0007669"/>
    <property type="project" value="InterPro"/>
</dbReference>
<organism evidence="2 3">
    <name type="scientific">Coprinellus micaceus</name>
    <name type="common">Glistening ink-cap mushroom</name>
    <name type="synonym">Coprinus micaceus</name>
    <dbReference type="NCBI Taxonomy" id="71717"/>
    <lineage>
        <taxon>Eukaryota</taxon>
        <taxon>Fungi</taxon>
        <taxon>Dikarya</taxon>
        <taxon>Basidiomycota</taxon>
        <taxon>Agaricomycotina</taxon>
        <taxon>Agaricomycetes</taxon>
        <taxon>Agaricomycetidae</taxon>
        <taxon>Agaricales</taxon>
        <taxon>Agaricineae</taxon>
        <taxon>Psathyrellaceae</taxon>
        <taxon>Coprinellus</taxon>
    </lineage>
</organism>
<dbReference type="OrthoDB" id="10259513at2759"/>
<sequence length="243" mass="26819">MADNRDSPVRRFLTGIAHGTTPFISTFILIHLSAPILANVGGSSLASSTMLLGREYYQTNFGEKALVLVPITAHILSAWLKRVSSSEPAMEPRRWQNPLSVTGYAVGFLLFPIHYLTHRAYPAQEAAPVLGVGPSELDFEFVKLGLQTWPVRSWLIYGTLTIFTTFHLSIGVGILWSTYIRPAFPKPSLPSLKIRNRLALGCIALPTLTGLFFVSKEPLMTFSSTAKRYTAALLTSSVYRIGF</sequence>
<dbReference type="EMBL" id="QPFP01000019">
    <property type="protein sequence ID" value="TEB31353.1"/>
    <property type="molecule type" value="Genomic_DNA"/>
</dbReference>
<dbReference type="GO" id="GO:0055088">
    <property type="term" value="P:lipid homeostasis"/>
    <property type="evidence" value="ECO:0007669"/>
    <property type="project" value="InterPro"/>
</dbReference>
<evidence type="ECO:0000256" key="1">
    <source>
        <dbReference type="SAM" id="Phobius"/>
    </source>
</evidence>
<dbReference type="PANTHER" id="PTHR38409">
    <property type="entry name" value="MDM10-COMPLEMENTING PROTEIN 1"/>
    <property type="match status" value="1"/>
</dbReference>